<accession>A0AA36AQA6</accession>
<name>A0AA36AQA6_OCTVU</name>
<dbReference type="InterPro" id="IPR036020">
    <property type="entry name" value="WW_dom_sf"/>
</dbReference>
<keyword evidence="3" id="KW-1185">Reference proteome</keyword>
<evidence type="ECO:0000313" key="3">
    <source>
        <dbReference type="Proteomes" id="UP001162480"/>
    </source>
</evidence>
<sequence>MDKQHEINHLSQVTSWIPPRDNWYPKNGLPYGWEEALDKNDKPYYINVSTVNFWGEVNTFCDIVVV</sequence>
<feature type="domain" description="WW" evidence="1">
    <location>
        <begin position="27"/>
        <end position="50"/>
    </location>
</feature>
<dbReference type="Pfam" id="PF00397">
    <property type="entry name" value="WW"/>
    <property type="match status" value="1"/>
</dbReference>
<evidence type="ECO:0000313" key="2">
    <source>
        <dbReference type="EMBL" id="CAI9719262.1"/>
    </source>
</evidence>
<dbReference type="EMBL" id="OX597816">
    <property type="protein sequence ID" value="CAI9719262.1"/>
    <property type="molecule type" value="Genomic_DNA"/>
</dbReference>
<evidence type="ECO:0000259" key="1">
    <source>
        <dbReference type="PROSITE" id="PS50020"/>
    </source>
</evidence>
<reference evidence="2" key="1">
    <citation type="submission" date="2023-08" db="EMBL/GenBank/DDBJ databases">
        <authorList>
            <person name="Alioto T."/>
            <person name="Alioto T."/>
            <person name="Gomez Garrido J."/>
        </authorList>
    </citation>
    <scope>NUCLEOTIDE SEQUENCE</scope>
</reference>
<organism evidence="2 3">
    <name type="scientific">Octopus vulgaris</name>
    <name type="common">Common octopus</name>
    <dbReference type="NCBI Taxonomy" id="6645"/>
    <lineage>
        <taxon>Eukaryota</taxon>
        <taxon>Metazoa</taxon>
        <taxon>Spiralia</taxon>
        <taxon>Lophotrochozoa</taxon>
        <taxon>Mollusca</taxon>
        <taxon>Cephalopoda</taxon>
        <taxon>Coleoidea</taxon>
        <taxon>Octopodiformes</taxon>
        <taxon>Octopoda</taxon>
        <taxon>Incirrata</taxon>
        <taxon>Octopodidae</taxon>
        <taxon>Octopus</taxon>
    </lineage>
</organism>
<dbReference type="Gene3D" id="2.20.70.10">
    <property type="match status" value="1"/>
</dbReference>
<dbReference type="InterPro" id="IPR001202">
    <property type="entry name" value="WW_dom"/>
</dbReference>
<proteinExistence type="predicted"/>
<dbReference type="PROSITE" id="PS50020">
    <property type="entry name" value="WW_DOMAIN_2"/>
    <property type="match status" value="1"/>
</dbReference>
<dbReference type="Proteomes" id="UP001162480">
    <property type="component" value="Chromosome 3"/>
</dbReference>
<dbReference type="AlphaFoldDB" id="A0AA36AQA6"/>
<dbReference type="SUPFAM" id="SSF51045">
    <property type="entry name" value="WW domain"/>
    <property type="match status" value="1"/>
</dbReference>
<protein>
    <submittedName>
        <fullName evidence="2">And PDZ domain-containing 4</fullName>
    </submittedName>
</protein>
<gene>
    <name evidence="2" type="ORF">OCTVUL_1B026513</name>
</gene>